<protein>
    <submittedName>
        <fullName evidence="2">Uncharacterized protein</fullName>
    </submittedName>
</protein>
<dbReference type="AlphaFoldDB" id="A0A9X0CFR1"/>
<dbReference type="Proteomes" id="UP001163046">
    <property type="component" value="Unassembled WGS sequence"/>
</dbReference>
<dbReference type="EMBL" id="MU827782">
    <property type="protein sequence ID" value="KAJ7336549.1"/>
    <property type="molecule type" value="Genomic_DNA"/>
</dbReference>
<evidence type="ECO:0000313" key="2">
    <source>
        <dbReference type="EMBL" id="KAJ7336549.1"/>
    </source>
</evidence>
<name>A0A9X0CFR1_9CNID</name>
<comment type="caution">
    <text evidence="2">The sequence shown here is derived from an EMBL/GenBank/DDBJ whole genome shotgun (WGS) entry which is preliminary data.</text>
</comment>
<gene>
    <name evidence="2" type="ORF">OS493_011762</name>
</gene>
<feature type="compositionally biased region" description="Basic and acidic residues" evidence="1">
    <location>
        <begin position="35"/>
        <end position="51"/>
    </location>
</feature>
<evidence type="ECO:0000256" key="1">
    <source>
        <dbReference type="SAM" id="MobiDB-lite"/>
    </source>
</evidence>
<accession>A0A9X0CFR1</accession>
<organism evidence="2 3">
    <name type="scientific">Desmophyllum pertusum</name>
    <dbReference type="NCBI Taxonomy" id="174260"/>
    <lineage>
        <taxon>Eukaryota</taxon>
        <taxon>Metazoa</taxon>
        <taxon>Cnidaria</taxon>
        <taxon>Anthozoa</taxon>
        <taxon>Hexacorallia</taxon>
        <taxon>Scleractinia</taxon>
        <taxon>Caryophylliina</taxon>
        <taxon>Caryophylliidae</taxon>
        <taxon>Desmophyllum</taxon>
    </lineage>
</organism>
<feature type="compositionally biased region" description="Polar residues" evidence="1">
    <location>
        <begin position="64"/>
        <end position="79"/>
    </location>
</feature>
<evidence type="ECO:0000313" key="3">
    <source>
        <dbReference type="Proteomes" id="UP001163046"/>
    </source>
</evidence>
<reference evidence="2" key="1">
    <citation type="submission" date="2023-01" db="EMBL/GenBank/DDBJ databases">
        <title>Genome assembly of the deep-sea coral Lophelia pertusa.</title>
        <authorList>
            <person name="Herrera S."/>
            <person name="Cordes E."/>
        </authorList>
    </citation>
    <scope>NUCLEOTIDE SEQUENCE</scope>
    <source>
        <strain evidence="2">USNM1676648</strain>
        <tissue evidence="2">Polyp</tissue>
    </source>
</reference>
<sequence length="134" mass="15778">MSKSRNTNGQKVKNSSRYERDMERSFAVIYHNLKRIKDEKPHQERPTRRYSESQVPNLALLQKYEQTTPKQRTDQSTETTESEPKPRRVSFSCSSMVHTFRQTIQEKSRSKSVEQACNFPEGVQESTPYMPYPN</sequence>
<feature type="compositionally biased region" description="Polar residues" evidence="1">
    <location>
        <begin position="91"/>
        <end position="103"/>
    </location>
</feature>
<dbReference type="OrthoDB" id="10284048at2759"/>
<feature type="compositionally biased region" description="Polar residues" evidence="1">
    <location>
        <begin position="1"/>
        <end position="15"/>
    </location>
</feature>
<feature type="region of interest" description="Disordered" evidence="1">
    <location>
        <begin position="1"/>
        <end position="134"/>
    </location>
</feature>
<keyword evidence="3" id="KW-1185">Reference proteome</keyword>
<proteinExistence type="predicted"/>